<dbReference type="Proteomes" id="UP000295344">
    <property type="component" value="Unassembled WGS sequence"/>
</dbReference>
<dbReference type="PRINTS" id="PR00412">
    <property type="entry name" value="EPOXHYDRLASE"/>
</dbReference>
<feature type="domain" description="AB hydrolase-1" evidence="2">
    <location>
        <begin position="22"/>
        <end position="250"/>
    </location>
</feature>
<protein>
    <submittedName>
        <fullName evidence="3">Pimeloyl-ACP methyl ester carboxylesterase</fullName>
    </submittedName>
</protein>
<dbReference type="GO" id="GO:0004601">
    <property type="term" value="F:peroxidase activity"/>
    <property type="evidence" value="ECO:0007669"/>
    <property type="project" value="UniProtKB-KW"/>
</dbReference>
<dbReference type="SUPFAM" id="SSF53474">
    <property type="entry name" value="alpha/beta-Hydrolases"/>
    <property type="match status" value="1"/>
</dbReference>
<sequence>MPTASVNGIDIAYTLEGEGDRTVVLVNGLADEKETWAYQTPALLEAGYRVLTFDNRGVGATSKPAGPYTSELLADDAKALVDELGITDFHLMGVSMGGMIVQEYALKHPGDLKSVTMACTYAAPGPFCSRMFAFWETIAPVMGVPTVMRDVTLWAFTQDFFRTRGDELAEFEAGMKYMNMPIPAYLAQLAVIQQHDTTDRIGSLSVPSLVLAGEEDLLIPTSLSHELHELVPGSEWATTPGGHGCVWEHPDAFNTAFVSFLDRIEGDAR</sequence>
<proteinExistence type="predicted"/>
<name>A0A4V3EAN1_9MICO</name>
<dbReference type="PANTHER" id="PTHR43433:SF5">
    <property type="entry name" value="AB HYDROLASE-1 DOMAIN-CONTAINING PROTEIN"/>
    <property type="match status" value="1"/>
</dbReference>
<keyword evidence="1" id="KW-0560">Oxidoreductase</keyword>
<evidence type="ECO:0000313" key="4">
    <source>
        <dbReference type="Proteomes" id="UP000295344"/>
    </source>
</evidence>
<evidence type="ECO:0000313" key="3">
    <source>
        <dbReference type="EMBL" id="TDS77244.1"/>
    </source>
</evidence>
<reference evidence="3 4" key="1">
    <citation type="submission" date="2019-03" db="EMBL/GenBank/DDBJ databases">
        <title>Genomic Encyclopedia of Archaeal and Bacterial Type Strains, Phase II (KMG-II): from individual species to whole genera.</title>
        <authorList>
            <person name="Goeker M."/>
        </authorList>
    </citation>
    <scope>NUCLEOTIDE SEQUENCE [LARGE SCALE GENOMIC DNA]</scope>
    <source>
        <strain evidence="3 4">DSM 24782</strain>
    </source>
</reference>
<comment type="caution">
    <text evidence="3">The sequence shown here is derived from an EMBL/GenBank/DDBJ whole genome shotgun (WGS) entry which is preliminary data.</text>
</comment>
<keyword evidence="1" id="KW-0575">Peroxidase</keyword>
<dbReference type="RefSeq" id="WP_133766338.1">
    <property type="nucleotide sequence ID" value="NZ_BAAARP010000002.1"/>
</dbReference>
<evidence type="ECO:0000259" key="2">
    <source>
        <dbReference type="Pfam" id="PF00561"/>
    </source>
</evidence>
<dbReference type="OrthoDB" id="7958481at2"/>
<dbReference type="InterPro" id="IPR000073">
    <property type="entry name" value="AB_hydrolase_1"/>
</dbReference>
<dbReference type="AlphaFoldDB" id="A0A4V3EAN1"/>
<dbReference type="EMBL" id="SOAM01000002">
    <property type="protein sequence ID" value="TDS77244.1"/>
    <property type="molecule type" value="Genomic_DNA"/>
</dbReference>
<dbReference type="InterPro" id="IPR029058">
    <property type="entry name" value="AB_hydrolase_fold"/>
</dbReference>
<dbReference type="Gene3D" id="3.40.50.1820">
    <property type="entry name" value="alpha/beta hydrolase"/>
    <property type="match status" value="1"/>
</dbReference>
<dbReference type="InterPro" id="IPR000639">
    <property type="entry name" value="Epox_hydrolase-like"/>
</dbReference>
<dbReference type="PANTHER" id="PTHR43433">
    <property type="entry name" value="HYDROLASE, ALPHA/BETA FOLD FAMILY PROTEIN"/>
    <property type="match status" value="1"/>
</dbReference>
<dbReference type="Pfam" id="PF00561">
    <property type="entry name" value="Abhydrolase_1"/>
    <property type="match status" value="1"/>
</dbReference>
<keyword evidence="4" id="KW-1185">Reference proteome</keyword>
<evidence type="ECO:0000256" key="1">
    <source>
        <dbReference type="ARBA" id="ARBA00022559"/>
    </source>
</evidence>
<accession>A0A4V3EAN1</accession>
<dbReference type="PRINTS" id="PR00111">
    <property type="entry name" value="ABHYDROLASE"/>
</dbReference>
<gene>
    <name evidence="3" type="ORF">CLV52_2185</name>
</gene>
<organism evidence="3 4">
    <name type="scientific">Amnibacterium kyonggiense</name>
    <dbReference type="NCBI Taxonomy" id="595671"/>
    <lineage>
        <taxon>Bacteria</taxon>
        <taxon>Bacillati</taxon>
        <taxon>Actinomycetota</taxon>
        <taxon>Actinomycetes</taxon>
        <taxon>Micrococcales</taxon>
        <taxon>Microbacteriaceae</taxon>
        <taxon>Amnibacterium</taxon>
    </lineage>
</organism>
<dbReference type="InterPro" id="IPR050471">
    <property type="entry name" value="AB_hydrolase"/>
</dbReference>